<keyword evidence="3" id="KW-1185">Reference proteome</keyword>
<dbReference type="InParanoid" id="E2ALZ7"/>
<evidence type="ECO:0000313" key="2">
    <source>
        <dbReference type="EMBL" id="EFN65517.1"/>
    </source>
</evidence>
<feature type="transmembrane region" description="Helical" evidence="1">
    <location>
        <begin position="258"/>
        <end position="280"/>
    </location>
</feature>
<keyword evidence="1" id="KW-0472">Membrane</keyword>
<organism evidence="3">
    <name type="scientific">Camponotus floridanus</name>
    <name type="common">Florida carpenter ant</name>
    <dbReference type="NCBI Taxonomy" id="104421"/>
    <lineage>
        <taxon>Eukaryota</taxon>
        <taxon>Metazoa</taxon>
        <taxon>Ecdysozoa</taxon>
        <taxon>Arthropoda</taxon>
        <taxon>Hexapoda</taxon>
        <taxon>Insecta</taxon>
        <taxon>Pterygota</taxon>
        <taxon>Neoptera</taxon>
        <taxon>Endopterygota</taxon>
        <taxon>Hymenoptera</taxon>
        <taxon>Apocrita</taxon>
        <taxon>Aculeata</taxon>
        <taxon>Formicoidea</taxon>
        <taxon>Formicidae</taxon>
        <taxon>Formicinae</taxon>
        <taxon>Camponotus</taxon>
    </lineage>
</organism>
<protein>
    <submittedName>
        <fullName evidence="2">Uncharacterized protein</fullName>
    </submittedName>
</protein>
<evidence type="ECO:0000313" key="3">
    <source>
        <dbReference type="Proteomes" id="UP000000311"/>
    </source>
</evidence>
<proteinExistence type="predicted"/>
<gene>
    <name evidence="2" type="ORF">EAG_10305</name>
</gene>
<accession>E2ALZ7</accession>
<reference evidence="2 3" key="1">
    <citation type="journal article" date="2010" name="Science">
        <title>Genomic comparison of the ants Camponotus floridanus and Harpegnathos saltator.</title>
        <authorList>
            <person name="Bonasio R."/>
            <person name="Zhang G."/>
            <person name="Ye C."/>
            <person name="Mutti N.S."/>
            <person name="Fang X."/>
            <person name="Qin N."/>
            <person name="Donahue G."/>
            <person name="Yang P."/>
            <person name="Li Q."/>
            <person name="Li C."/>
            <person name="Zhang P."/>
            <person name="Huang Z."/>
            <person name="Berger S.L."/>
            <person name="Reinberg D."/>
            <person name="Wang J."/>
            <person name="Liebig J."/>
        </authorList>
    </citation>
    <scope>NUCLEOTIDE SEQUENCE [LARGE SCALE GENOMIC DNA]</scope>
    <source>
        <strain evidence="3">C129</strain>
    </source>
</reference>
<evidence type="ECO:0000256" key="1">
    <source>
        <dbReference type="SAM" id="Phobius"/>
    </source>
</evidence>
<dbReference type="Proteomes" id="UP000000311">
    <property type="component" value="Unassembled WGS sequence"/>
</dbReference>
<name>E2ALZ7_CAMFO</name>
<keyword evidence="1" id="KW-1133">Transmembrane helix</keyword>
<dbReference type="AlphaFoldDB" id="E2ALZ7"/>
<dbReference type="EMBL" id="GL440703">
    <property type="protein sequence ID" value="EFN65517.1"/>
    <property type="molecule type" value="Genomic_DNA"/>
</dbReference>
<sequence length="527" mass="58669">MTTSVKRTRLGNARAVSVRSAFINMQNQLRPGPTPPSPSFPVPAVATTDRVESPPRWPPRSKRSFNSAAFLHSLGNHRVPGVAGPPEPVFSVGGKGGPRLTEETVKIESLDGHANPPRRIIKTPQFRNSNSDPDGFRIHIYLISRPYYYDGMFVTARCPRGNCPSMCSAGATGGELLGSVSQAYPKLREFDTTTITQTKFQIFRTFTYQSQIVPWMPSNIQGLPWNLEKHREVLAKMEDYRGLHQEVSSMENTRTVDFIYDHILFVVLVNIFACVMQLLYVTNFWSVVYLHRDVSDGSPFTHGSPQGVFEALGTARVAILFMTSIKEKGQNLKTVTKTNTYKSVVSVTFGDASAGTCRSFPVSFYRYRAFPSIAIGDPVLSGTAFSKRGISLLAAVGERIDARISRTGPYAMLGPVSRLMAGINKEDLQYFQQCYAENKIRNIFTHDCENSHDQFSFQLLKEELMKNFRRLIQSIKVISVYDGSNSGFSISRMHGAGSETDVDSRISDKIETFRQPIKGMPPSSAVP</sequence>
<keyword evidence="1" id="KW-0812">Transmembrane</keyword>